<comment type="caution">
    <text evidence="3">The sequence shown here is derived from an EMBL/GenBank/DDBJ whole genome shotgun (WGS) entry which is preliminary data.</text>
</comment>
<dbReference type="NCBIfam" id="TIGR00254">
    <property type="entry name" value="GGDEF"/>
    <property type="match status" value="1"/>
</dbReference>
<dbReference type="EMBL" id="JAENHP010000007">
    <property type="protein sequence ID" value="MBM2618304.1"/>
    <property type="molecule type" value="Genomic_DNA"/>
</dbReference>
<sequence length="512" mass="52811">MIRAAPGNAQTAAARPMSIHMLSRCYAVVTWALVASYLAWPSALQQWPFLMVTIGAAMPAVVLALRRAPADGRAPWWLILIALVFYNIGNVIWIRLAMAGGRATGDGSAADLFYAVGGVFVLGSAIALVRHRGRGDVGGVIDSVITAVALGGVLWTALLLPALNAQNVGAGRQASLFVLVLVISGTLGAMVRVSLSSASGRLFSLGVALTLAAYVASALTVDATGARPDWTNVVFLAAYAALCSAALHPSVAAVTRPGATPDDDLSRGRLTFLGVMLALTPLVGGGRALLGLPTDGVLIAVSSAALVPLVMVRIARLAGQRREAEQALHRLATRDALTGLPNRAASLEALDADLAASLGTDRSASLDADRIASFGAGRPAAEDLVVLFCDLDGFKPVNDRLGHAAGDELLIEVAARLRACVRDGDMVSRFGGDEFVLLCRGADAVDAVTARIAAMAERPFTAGGEQVLIGLSVGAAWARPGETADEVLGRADLAMYEAKKSKSVGALSLVLA</sequence>
<dbReference type="Gene3D" id="3.30.70.270">
    <property type="match status" value="1"/>
</dbReference>
<dbReference type="SMART" id="SM00267">
    <property type="entry name" value="GGDEF"/>
    <property type="match status" value="1"/>
</dbReference>
<feature type="transmembrane region" description="Helical" evidence="1">
    <location>
        <begin position="174"/>
        <end position="195"/>
    </location>
</feature>
<feature type="transmembrane region" description="Helical" evidence="1">
    <location>
        <begin position="46"/>
        <end position="65"/>
    </location>
</feature>
<feature type="transmembrane region" description="Helical" evidence="1">
    <location>
        <begin position="112"/>
        <end position="129"/>
    </location>
</feature>
<keyword evidence="1" id="KW-1133">Transmembrane helix</keyword>
<dbReference type="InterPro" id="IPR029787">
    <property type="entry name" value="Nucleotide_cyclase"/>
</dbReference>
<feature type="transmembrane region" description="Helical" evidence="1">
    <location>
        <begin position="270"/>
        <end position="290"/>
    </location>
</feature>
<feature type="transmembrane region" description="Helical" evidence="1">
    <location>
        <begin position="141"/>
        <end position="162"/>
    </location>
</feature>
<dbReference type="PROSITE" id="PS50887">
    <property type="entry name" value="GGDEF"/>
    <property type="match status" value="1"/>
</dbReference>
<gene>
    <name evidence="3" type="ORF">JIG36_22340</name>
</gene>
<organism evidence="3 4">
    <name type="scientific">Paractinoplanes ovalisporus</name>
    <dbReference type="NCBI Taxonomy" id="2810368"/>
    <lineage>
        <taxon>Bacteria</taxon>
        <taxon>Bacillati</taxon>
        <taxon>Actinomycetota</taxon>
        <taxon>Actinomycetes</taxon>
        <taxon>Micromonosporales</taxon>
        <taxon>Micromonosporaceae</taxon>
        <taxon>Paractinoplanes</taxon>
    </lineage>
</organism>
<evidence type="ECO:0000256" key="1">
    <source>
        <dbReference type="SAM" id="Phobius"/>
    </source>
</evidence>
<dbReference type="Proteomes" id="UP000632138">
    <property type="component" value="Unassembled WGS sequence"/>
</dbReference>
<evidence type="ECO:0000313" key="4">
    <source>
        <dbReference type="Proteomes" id="UP000632138"/>
    </source>
</evidence>
<evidence type="ECO:0000313" key="3">
    <source>
        <dbReference type="EMBL" id="MBM2618304.1"/>
    </source>
</evidence>
<dbReference type="RefSeq" id="WP_307872856.1">
    <property type="nucleotide sequence ID" value="NZ_JAENHP010000007.1"/>
</dbReference>
<name>A0ABS2AGC7_9ACTN</name>
<dbReference type="PANTHER" id="PTHR46663">
    <property type="entry name" value="DIGUANYLATE CYCLASE DGCT-RELATED"/>
    <property type="match status" value="1"/>
</dbReference>
<feature type="transmembrane region" description="Helical" evidence="1">
    <location>
        <begin position="202"/>
        <end position="221"/>
    </location>
</feature>
<dbReference type="PANTHER" id="PTHR46663:SF4">
    <property type="entry name" value="DIGUANYLATE CYCLASE DGCT-RELATED"/>
    <property type="match status" value="1"/>
</dbReference>
<dbReference type="CDD" id="cd01949">
    <property type="entry name" value="GGDEF"/>
    <property type="match status" value="1"/>
</dbReference>
<feature type="transmembrane region" description="Helical" evidence="1">
    <location>
        <begin position="296"/>
        <end position="315"/>
    </location>
</feature>
<keyword evidence="1" id="KW-0472">Membrane</keyword>
<dbReference type="InterPro" id="IPR052163">
    <property type="entry name" value="DGC-Regulatory_Protein"/>
</dbReference>
<feature type="transmembrane region" description="Helical" evidence="1">
    <location>
        <begin position="233"/>
        <end position="254"/>
    </location>
</feature>
<dbReference type="Pfam" id="PF00990">
    <property type="entry name" value="GGDEF"/>
    <property type="match status" value="1"/>
</dbReference>
<dbReference type="InterPro" id="IPR000160">
    <property type="entry name" value="GGDEF_dom"/>
</dbReference>
<protein>
    <submittedName>
        <fullName evidence="3">GGDEF domain-containing protein</fullName>
    </submittedName>
</protein>
<keyword evidence="4" id="KW-1185">Reference proteome</keyword>
<reference evidence="3 4" key="1">
    <citation type="submission" date="2021-01" db="EMBL/GenBank/DDBJ databases">
        <title>Actinoplanes sp. nov. LDG1-06 isolated from lichen.</title>
        <authorList>
            <person name="Saeng-In P."/>
            <person name="Phongsopitanun W."/>
            <person name="Kanchanasin P."/>
            <person name="Yuki M."/>
            <person name="Kudo T."/>
            <person name="Ohkuma M."/>
            <person name="Tanasupawat S."/>
        </authorList>
    </citation>
    <scope>NUCLEOTIDE SEQUENCE [LARGE SCALE GENOMIC DNA]</scope>
    <source>
        <strain evidence="3 4">LDG1-06</strain>
    </source>
</reference>
<keyword evidence="1" id="KW-0812">Transmembrane</keyword>
<feature type="transmembrane region" description="Helical" evidence="1">
    <location>
        <begin position="77"/>
        <end position="100"/>
    </location>
</feature>
<evidence type="ECO:0000259" key="2">
    <source>
        <dbReference type="PROSITE" id="PS50887"/>
    </source>
</evidence>
<proteinExistence type="predicted"/>
<dbReference type="InterPro" id="IPR043128">
    <property type="entry name" value="Rev_trsase/Diguanyl_cyclase"/>
</dbReference>
<dbReference type="SUPFAM" id="SSF55073">
    <property type="entry name" value="Nucleotide cyclase"/>
    <property type="match status" value="1"/>
</dbReference>
<accession>A0ABS2AGC7</accession>
<feature type="transmembrane region" description="Helical" evidence="1">
    <location>
        <begin position="21"/>
        <end position="40"/>
    </location>
</feature>
<feature type="domain" description="GGDEF" evidence="2">
    <location>
        <begin position="382"/>
        <end position="512"/>
    </location>
</feature>